<keyword evidence="2" id="KW-1185">Reference proteome</keyword>
<dbReference type="Proteomes" id="UP000327493">
    <property type="component" value="Chromosome 14"/>
</dbReference>
<proteinExistence type="predicted"/>
<dbReference type="EMBL" id="VOFY01000014">
    <property type="protein sequence ID" value="KAA8586216.1"/>
    <property type="molecule type" value="Genomic_DNA"/>
</dbReference>
<evidence type="ECO:0000313" key="2">
    <source>
        <dbReference type="Proteomes" id="UP000327493"/>
    </source>
</evidence>
<reference evidence="1 2" key="1">
    <citation type="submission" date="2019-08" db="EMBL/GenBank/DDBJ databases">
        <title>A chromosome-level genome assembly, high-density linkage maps, and genome scans reveal the genomic architecture of hybrid incompatibilities underlying speciation via character displacement in darters (Percidae: Etheostominae).</title>
        <authorList>
            <person name="Moran R.L."/>
            <person name="Catchen J.M."/>
            <person name="Fuller R.C."/>
        </authorList>
    </citation>
    <scope>NUCLEOTIDE SEQUENCE [LARGE SCALE GENOMIC DNA]</scope>
    <source>
        <strain evidence="1">EspeVRDwgs_2016</strain>
        <tissue evidence="1">Muscle</tissue>
    </source>
</reference>
<name>A0A5J5D095_9PERO</name>
<dbReference type="AlphaFoldDB" id="A0A5J5D095"/>
<gene>
    <name evidence="1" type="ORF">FQN60_007785</name>
</gene>
<comment type="caution">
    <text evidence="1">The sequence shown here is derived from an EMBL/GenBank/DDBJ whole genome shotgun (WGS) entry which is preliminary data.</text>
</comment>
<organism evidence="1 2">
    <name type="scientific">Etheostoma spectabile</name>
    <name type="common">orangethroat darter</name>
    <dbReference type="NCBI Taxonomy" id="54343"/>
    <lineage>
        <taxon>Eukaryota</taxon>
        <taxon>Metazoa</taxon>
        <taxon>Chordata</taxon>
        <taxon>Craniata</taxon>
        <taxon>Vertebrata</taxon>
        <taxon>Euteleostomi</taxon>
        <taxon>Actinopterygii</taxon>
        <taxon>Neopterygii</taxon>
        <taxon>Teleostei</taxon>
        <taxon>Neoteleostei</taxon>
        <taxon>Acanthomorphata</taxon>
        <taxon>Eupercaria</taxon>
        <taxon>Perciformes</taxon>
        <taxon>Percoidei</taxon>
        <taxon>Percidae</taxon>
        <taxon>Etheostomatinae</taxon>
        <taxon>Etheostoma</taxon>
    </lineage>
</organism>
<accession>A0A5J5D095</accession>
<sequence length="17" mass="1953">MDSALPCPLYKLQHHCP</sequence>
<protein>
    <submittedName>
        <fullName evidence="1">Uncharacterized protein</fullName>
    </submittedName>
</protein>
<evidence type="ECO:0000313" key="1">
    <source>
        <dbReference type="EMBL" id="KAA8586216.1"/>
    </source>
</evidence>